<gene>
    <name evidence="2" type="ORF">AVDCRST_MAG27-1754</name>
</gene>
<feature type="compositionally biased region" description="Basic residues" evidence="1">
    <location>
        <begin position="1"/>
        <end position="10"/>
    </location>
</feature>
<dbReference type="AlphaFoldDB" id="A0A6J4I8Q6"/>
<keyword evidence="2" id="KW-0808">Transferase</keyword>
<feature type="region of interest" description="Disordered" evidence="1">
    <location>
        <begin position="270"/>
        <end position="298"/>
    </location>
</feature>
<feature type="compositionally biased region" description="Basic residues" evidence="1">
    <location>
        <begin position="53"/>
        <end position="66"/>
    </location>
</feature>
<feature type="compositionally biased region" description="Basic residues" evidence="1">
    <location>
        <begin position="126"/>
        <end position="142"/>
    </location>
</feature>
<organism evidence="2">
    <name type="scientific">uncultured Craurococcus sp</name>
    <dbReference type="NCBI Taxonomy" id="1135998"/>
    <lineage>
        <taxon>Bacteria</taxon>
        <taxon>Pseudomonadati</taxon>
        <taxon>Pseudomonadota</taxon>
        <taxon>Alphaproteobacteria</taxon>
        <taxon>Acetobacterales</taxon>
        <taxon>Acetobacteraceae</taxon>
        <taxon>Craurococcus</taxon>
        <taxon>environmental samples</taxon>
    </lineage>
</organism>
<dbReference type="GO" id="GO:0016301">
    <property type="term" value="F:kinase activity"/>
    <property type="evidence" value="ECO:0007669"/>
    <property type="project" value="UniProtKB-KW"/>
</dbReference>
<sequence length="298" mass="32001">ALPPRHRPRRHQDGDRGARRRGRHPAPPPRADAARPCRRHWPDRRAGGGRGGGARRARLGRHRHPRQPLAGDGAGAGGELHLAQRRAPGCGHRGEARPAGAALERCQLPRHERGGGWGGRRLPPGLRRHPRHRLRGGHHHRGADRGGTQPHRRGVGAQPAALDDAGGVSRPGLLVRAPGLHRDLPLRPGARRRCGWARCARCRRAAGPRRCRGCGGGWGTRPPCRPAGAGAGACDQPARPGLHPPRWRPLEHDASLRGGAAALGRVRLLRRGGDAPAPGPPRRQLRRARRGEALGCGL</sequence>
<feature type="region of interest" description="Disordered" evidence="1">
    <location>
        <begin position="111"/>
        <end position="169"/>
    </location>
</feature>
<proteinExistence type="predicted"/>
<feature type="region of interest" description="Disordered" evidence="1">
    <location>
        <begin position="1"/>
        <end position="77"/>
    </location>
</feature>
<protein>
    <submittedName>
        <fullName evidence="2">Cryptic sugar kinase Mak</fullName>
    </submittedName>
</protein>
<keyword evidence="2" id="KW-0418">Kinase</keyword>
<evidence type="ECO:0000313" key="2">
    <source>
        <dbReference type="EMBL" id="CAA9245362.1"/>
    </source>
</evidence>
<reference evidence="2" key="1">
    <citation type="submission" date="2020-02" db="EMBL/GenBank/DDBJ databases">
        <authorList>
            <person name="Meier V. D."/>
        </authorList>
    </citation>
    <scope>NUCLEOTIDE SEQUENCE</scope>
    <source>
        <strain evidence="2">AVDCRST_MAG27</strain>
    </source>
</reference>
<name>A0A6J4I8Q6_9PROT</name>
<dbReference type="EMBL" id="CADCTD010000070">
    <property type="protein sequence ID" value="CAA9245362.1"/>
    <property type="molecule type" value="Genomic_DNA"/>
</dbReference>
<accession>A0A6J4I8Q6</accession>
<evidence type="ECO:0000256" key="1">
    <source>
        <dbReference type="SAM" id="MobiDB-lite"/>
    </source>
</evidence>
<feature type="non-terminal residue" evidence="2">
    <location>
        <position position="1"/>
    </location>
</feature>
<feature type="non-terminal residue" evidence="2">
    <location>
        <position position="298"/>
    </location>
</feature>